<keyword evidence="5 11" id="KW-0808">Transferase</keyword>
<dbReference type="PANTHER" id="PTHR11048">
    <property type="entry name" value="PRENYLTRANSFERASES"/>
    <property type="match status" value="1"/>
</dbReference>
<dbReference type="InterPro" id="IPR000537">
    <property type="entry name" value="UbiA_prenyltransferase"/>
</dbReference>
<name>A0A7W9SLY6_ARMRO</name>
<feature type="transmembrane region" description="Helical" evidence="10">
    <location>
        <begin position="228"/>
        <end position="248"/>
    </location>
</feature>
<feature type="transmembrane region" description="Helical" evidence="10">
    <location>
        <begin position="79"/>
        <end position="102"/>
    </location>
</feature>
<dbReference type="NCBIfam" id="TIGR01475">
    <property type="entry name" value="ubiA_other"/>
    <property type="match status" value="1"/>
</dbReference>
<comment type="cofactor">
    <cofactor evidence="1">
        <name>Mg(2+)</name>
        <dbReference type="ChEBI" id="CHEBI:18420"/>
    </cofactor>
</comment>
<dbReference type="GO" id="GO:0006744">
    <property type="term" value="P:ubiquinone biosynthetic process"/>
    <property type="evidence" value="ECO:0007669"/>
    <property type="project" value="TreeGrafter"/>
</dbReference>
<dbReference type="Gene3D" id="1.20.120.1780">
    <property type="entry name" value="UbiA prenyltransferase"/>
    <property type="match status" value="1"/>
</dbReference>
<dbReference type="GO" id="GO:0008412">
    <property type="term" value="F:4-hydroxybenzoate polyprenyltransferase activity"/>
    <property type="evidence" value="ECO:0007669"/>
    <property type="project" value="UniProtKB-EC"/>
</dbReference>
<keyword evidence="8 10" id="KW-0472">Membrane</keyword>
<dbReference type="Pfam" id="PF01040">
    <property type="entry name" value="UbiA"/>
    <property type="match status" value="1"/>
</dbReference>
<dbReference type="CDD" id="cd13959">
    <property type="entry name" value="PT_UbiA_COQ2"/>
    <property type="match status" value="1"/>
</dbReference>
<dbReference type="InterPro" id="IPR044878">
    <property type="entry name" value="UbiA_sf"/>
</dbReference>
<evidence type="ECO:0000256" key="4">
    <source>
        <dbReference type="ARBA" id="ARBA00022519"/>
    </source>
</evidence>
<feature type="transmembrane region" description="Helical" evidence="10">
    <location>
        <begin position="158"/>
        <end position="180"/>
    </location>
</feature>
<comment type="subcellular location">
    <subcellularLocation>
        <location evidence="2">Membrane</location>
        <topology evidence="2">Multi-pass membrane protein</topology>
    </subcellularLocation>
</comment>
<evidence type="ECO:0000256" key="8">
    <source>
        <dbReference type="ARBA" id="ARBA00023136"/>
    </source>
</evidence>
<feature type="transmembrane region" description="Helical" evidence="10">
    <location>
        <begin position="132"/>
        <end position="152"/>
    </location>
</feature>
<evidence type="ECO:0000256" key="5">
    <source>
        <dbReference type="ARBA" id="ARBA00022679"/>
    </source>
</evidence>
<evidence type="ECO:0000256" key="10">
    <source>
        <dbReference type="SAM" id="Phobius"/>
    </source>
</evidence>
<accession>A0A7W9SLY6</accession>
<dbReference type="EC" id="2.5.1.39" evidence="9"/>
<comment type="caution">
    <text evidence="11">The sequence shown here is derived from an EMBL/GenBank/DDBJ whole genome shotgun (WGS) entry which is preliminary data.</text>
</comment>
<keyword evidence="12" id="KW-1185">Reference proteome</keyword>
<dbReference type="Proteomes" id="UP000520814">
    <property type="component" value="Unassembled WGS sequence"/>
</dbReference>
<feature type="transmembrane region" description="Helical" evidence="10">
    <location>
        <begin position="40"/>
        <end position="58"/>
    </location>
</feature>
<evidence type="ECO:0000256" key="1">
    <source>
        <dbReference type="ARBA" id="ARBA00001946"/>
    </source>
</evidence>
<feature type="transmembrane region" description="Helical" evidence="10">
    <location>
        <begin position="201"/>
        <end position="222"/>
    </location>
</feature>
<dbReference type="EMBL" id="JACHGW010000001">
    <property type="protein sequence ID" value="MBB6049087.1"/>
    <property type="molecule type" value="Genomic_DNA"/>
</dbReference>
<dbReference type="InterPro" id="IPR039653">
    <property type="entry name" value="Prenyltransferase"/>
</dbReference>
<evidence type="ECO:0000313" key="12">
    <source>
        <dbReference type="Proteomes" id="UP000520814"/>
    </source>
</evidence>
<evidence type="ECO:0000256" key="7">
    <source>
        <dbReference type="ARBA" id="ARBA00022989"/>
    </source>
</evidence>
<evidence type="ECO:0000256" key="3">
    <source>
        <dbReference type="ARBA" id="ARBA00005985"/>
    </source>
</evidence>
<proteinExistence type="inferred from homology"/>
<keyword evidence="7 10" id="KW-1133">Transmembrane helix</keyword>
<keyword evidence="4" id="KW-0997">Cell inner membrane</keyword>
<dbReference type="GO" id="GO:0005886">
    <property type="term" value="C:plasma membrane"/>
    <property type="evidence" value="ECO:0007669"/>
    <property type="project" value="TreeGrafter"/>
</dbReference>
<dbReference type="FunFam" id="1.10.357.140:FF:000008">
    <property type="entry name" value="4-hydroxybenzoate octaprenyltransferase"/>
    <property type="match status" value="1"/>
</dbReference>
<dbReference type="PANTHER" id="PTHR11048:SF28">
    <property type="entry name" value="4-HYDROXYBENZOATE POLYPRENYLTRANSFERASE, MITOCHONDRIAL"/>
    <property type="match status" value="1"/>
</dbReference>
<dbReference type="FunFam" id="1.20.120.1780:FF:000001">
    <property type="entry name" value="4-hydroxybenzoate octaprenyltransferase"/>
    <property type="match status" value="1"/>
</dbReference>
<dbReference type="AlphaFoldDB" id="A0A7W9SLY6"/>
<protein>
    <recommendedName>
        <fullName evidence="9">4-hydroxybenzoate polyprenyltransferase</fullName>
        <ecNumber evidence="9">2.5.1.39</ecNumber>
    </recommendedName>
</protein>
<gene>
    <name evidence="11" type="ORF">HNQ39_000849</name>
</gene>
<reference evidence="11 12" key="1">
    <citation type="submission" date="2020-08" db="EMBL/GenBank/DDBJ databases">
        <title>Genomic Encyclopedia of Type Strains, Phase IV (KMG-IV): sequencing the most valuable type-strain genomes for metagenomic binning, comparative biology and taxonomic classification.</title>
        <authorList>
            <person name="Goeker M."/>
        </authorList>
    </citation>
    <scope>NUCLEOTIDE SEQUENCE [LARGE SCALE GENOMIC DNA]</scope>
    <source>
        <strain evidence="11 12">DSM 23562</strain>
    </source>
</reference>
<organism evidence="11 12">
    <name type="scientific">Armatimonas rosea</name>
    <dbReference type="NCBI Taxonomy" id="685828"/>
    <lineage>
        <taxon>Bacteria</taxon>
        <taxon>Bacillati</taxon>
        <taxon>Armatimonadota</taxon>
        <taxon>Armatimonadia</taxon>
        <taxon>Armatimonadales</taxon>
        <taxon>Armatimonadaceae</taxon>
        <taxon>Armatimonas</taxon>
    </lineage>
</organism>
<comment type="similarity">
    <text evidence="3">Belongs to the UbiA prenyltransferase family.</text>
</comment>
<evidence type="ECO:0000256" key="6">
    <source>
        <dbReference type="ARBA" id="ARBA00022692"/>
    </source>
</evidence>
<keyword evidence="6 10" id="KW-0812">Transmembrane</keyword>
<keyword evidence="4" id="KW-1003">Cell membrane</keyword>
<dbReference type="RefSeq" id="WP_184192706.1">
    <property type="nucleotide sequence ID" value="NZ_JACHGW010000001.1"/>
</dbReference>
<feature type="transmembrane region" description="Helical" evidence="10">
    <location>
        <begin position="108"/>
        <end position="125"/>
    </location>
</feature>
<evidence type="ECO:0000313" key="11">
    <source>
        <dbReference type="EMBL" id="MBB6049087.1"/>
    </source>
</evidence>
<evidence type="ECO:0000256" key="9">
    <source>
        <dbReference type="ARBA" id="ARBA00034524"/>
    </source>
</evidence>
<dbReference type="InterPro" id="IPR006371">
    <property type="entry name" value="Polyprenyltransferase_UbiA-li"/>
</dbReference>
<evidence type="ECO:0000256" key="2">
    <source>
        <dbReference type="ARBA" id="ARBA00004141"/>
    </source>
</evidence>
<dbReference type="Gene3D" id="1.10.357.140">
    <property type="entry name" value="UbiA prenyltransferase"/>
    <property type="match status" value="1"/>
</dbReference>
<sequence length="285" mass="30296">MGKLRIVLEMIKIEHTLFALPFALMGALLAARGLPDGRTLFWILVAMVGARSAAMAFNRLVDRDYDAKNPRTASRALPAGLVSVGFVKGFTALTSLLLVVAAWQLNPLALALSPVALGVVFLYSYTKRFTHWCHAFLGLALAVAPVGAWVAVRGDLTLVPLALGAAVVCWLVGFDTIYALQDAEFDRGAGLHSLPVRFGARTALAIGRASHALMIVLLLALGRLAGLHGWYFTGVALAAALIAAEHALISPTDLKRLNIAFFNVNIAVSSGLLLFTALDLWLSAG</sequence>
<feature type="transmembrane region" description="Helical" evidence="10">
    <location>
        <begin position="260"/>
        <end position="282"/>
    </location>
</feature>